<dbReference type="InterPro" id="IPR016943">
    <property type="entry name" value="UCP030050_HTH"/>
</dbReference>
<sequence>MELDISLDSLPAYEALASKVRLAVLQHLTTRPMNIRELAEAVGLSSAIMTMHIKKLEKAGLIKTELVPGKAGMQKLCVLDVDEIEIKFPMKQKSFTEYHQTELSVGHYTDFYVEPTCGLATLEKIVGEFDEPRYFLNPERVNAKILWFSKGHVEYKLPNFISPNQKPKELEISLELSSEAPFTNEDWPSDISFYLNNVCLGKWTSPGDFGDQKGKFTPEWWPQIINQYGLLKFIRITTNGTFIDGTKISDVTINDIQIREKLWTFRVAVDDDAENIGGVTIFGSGFGNYNQDILFRLFYTKDSKRPDVIPKKSTKMP</sequence>
<organism evidence="3 4">
    <name type="scientific">Evansella tamaricis</name>
    <dbReference type="NCBI Taxonomy" id="2069301"/>
    <lineage>
        <taxon>Bacteria</taxon>
        <taxon>Bacillati</taxon>
        <taxon>Bacillota</taxon>
        <taxon>Bacilli</taxon>
        <taxon>Bacillales</taxon>
        <taxon>Bacillaceae</taxon>
        <taxon>Evansella</taxon>
    </lineage>
</organism>
<keyword evidence="4" id="KW-1185">Reference proteome</keyword>
<dbReference type="PANTHER" id="PTHR38600:SF1">
    <property type="entry name" value="TRANSCRIPTIONAL REGULATORY PROTEIN"/>
    <property type="match status" value="1"/>
</dbReference>
<reference evidence="3 4" key="1">
    <citation type="submission" date="2021-06" db="EMBL/GenBank/DDBJ databases">
        <title>Bacillus sp. RD4P76, an endophyte from a halophyte.</title>
        <authorList>
            <person name="Sun J.-Q."/>
        </authorList>
    </citation>
    <scope>NUCLEOTIDE SEQUENCE [LARGE SCALE GENOMIC DNA]</scope>
    <source>
        <strain evidence="3 4">CGMCC 1.15917</strain>
    </source>
</reference>
<protein>
    <submittedName>
        <fullName evidence="3">Helix-turn-helix domain-containing protein</fullName>
    </submittedName>
</protein>
<proteinExistence type="predicted"/>
<accession>A0ABS6JIT2</accession>
<dbReference type="PANTHER" id="PTHR38600">
    <property type="entry name" value="TRANSCRIPTIONAL REGULATORY PROTEIN"/>
    <property type="match status" value="1"/>
</dbReference>
<dbReference type="EMBL" id="JAHQCS010000144">
    <property type="protein sequence ID" value="MBU9713575.1"/>
    <property type="molecule type" value="Genomic_DNA"/>
</dbReference>
<dbReference type="Pfam" id="PF12840">
    <property type="entry name" value="HTH_20"/>
    <property type="match status" value="1"/>
</dbReference>
<dbReference type="InterPro" id="IPR001845">
    <property type="entry name" value="HTH_ArsR_DNA-bd_dom"/>
</dbReference>
<comment type="caution">
    <text evidence="3">The sequence shown here is derived from an EMBL/GenBank/DDBJ whole genome shotgun (WGS) entry which is preliminary data.</text>
</comment>
<dbReference type="SMART" id="SM00418">
    <property type="entry name" value="HTH_ARSR"/>
    <property type="match status" value="1"/>
</dbReference>
<evidence type="ECO:0000313" key="3">
    <source>
        <dbReference type="EMBL" id="MBU9713575.1"/>
    </source>
</evidence>
<dbReference type="InterPro" id="IPR011991">
    <property type="entry name" value="ArsR-like_HTH"/>
</dbReference>
<evidence type="ECO:0000313" key="4">
    <source>
        <dbReference type="Proteomes" id="UP000784880"/>
    </source>
</evidence>
<evidence type="ECO:0000256" key="1">
    <source>
        <dbReference type="ARBA" id="ARBA00023125"/>
    </source>
</evidence>
<feature type="domain" description="HTH arsR-type" evidence="2">
    <location>
        <begin position="11"/>
        <end position="93"/>
    </location>
</feature>
<name>A0ABS6JIT2_9BACI</name>
<dbReference type="Proteomes" id="UP000784880">
    <property type="component" value="Unassembled WGS sequence"/>
</dbReference>
<dbReference type="RefSeq" id="WP_217067727.1">
    <property type="nucleotide sequence ID" value="NZ_JAHQCS010000144.1"/>
</dbReference>
<keyword evidence="1" id="KW-0238">DNA-binding</keyword>
<dbReference type="CDD" id="cd00090">
    <property type="entry name" value="HTH_ARSR"/>
    <property type="match status" value="1"/>
</dbReference>
<gene>
    <name evidence="3" type="ORF">KS419_17745</name>
</gene>
<evidence type="ECO:0000259" key="2">
    <source>
        <dbReference type="SMART" id="SM00418"/>
    </source>
</evidence>
<dbReference type="PIRSF" id="PIRSF030050">
    <property type="entry name" value="UCP030050_HTH"/>
    <property type="match status" value="1"/>
</dbReference>